<dbReference type="EMBL" id="FRBN01000003">
    <property type="protein sequence ID" value="SHK98270.1"/>
    <property type="molecule type" value="Genomic_DNA"/>
</dbReference>
<protein>
    <submittedName>
        <fullName evidence="1">TupA-like ATPgrasp</fullName>
    </submittedName>
</protein>
<keyword evidence="2" id="KW-1185">Reference proteome</keyword>
<organism evidence="1 2">
    <name type="scientific">Roseovarius marisflavi</name>
    <dbReference type="NCBI Taxonomy" id="1054996"/>
    <lineage>
        <taxon>Bacteria</taxon>
        <taxon>Pseudomonadati</taxon>
        <taxon>Pseudomonadota</taxon>
        <taxon>Alphaproteobacteria</taxon>
        <taxon>Rhodobacterales</taxon>
        <taxon>Roseobacteraceae</taxon>
        <taxon>Roseovarius</taxon>
    </lineage>
</organism>
<proteinExistence type="predicted"/>
<dbReference type="STRING" id="1054996.SAMN05444414_103159"/>
<dbReference type="Proteomes" id="UP000184191">
    <property type="component" value="Unassembled WGS sequence"/>
</dbReference>
<evidence type="ECO:0000313" key="1">
    <source>
        <dbReference type="EMBL" id="SHK98270.1"/>
    </source>
</evidence>
<name>A0A1M6WWY7_9RHOB</name>
<dbReference type="Pfam" id="PF14305">
    <property type="entry name" value="ATPgrasp_TupA"/>
    <property type="match status" value="1"/>
</dbReference>
<dbReference type="InterPro" id="IPR029465">
    <property type="entry name" value="ATPgrasp_TupA"/>
</dbReference>
<dbReference type="AlphaFoldDB" id="A0A1M6WWY7"/>
<evidence type="ECO:0000313" key="2">
    <source>
        <dbReference type="Proteomes" id="UP000184191"/>
    </source>
</evidence>
<dbReference type="OrthoDB" id="9791827at2"/>
<accession>A0A1M6WWY7</accession>
<sequence length="310" mass="35460">MGKDLKAFMARYVSGWRSSRHIEARLRFPGMNFHEALTRVTYKRIFGVWPDLENPRTISEKMCWLKVNDKRPQNAVITDKYRLRGYAEQNGLGHLMNELHGVWDRADDVDFGALPDAYALKVTNGSAWNVIKAPGQAIDEEATRKRLDLWMKTDMSDHKGEWYYAASPARIIAEHYLDNGGGDIPDYKLFVFNGETRFIQYCETRYSGLRSIFMSPQWEPMPFTYAVFAPYGPPPPRPEALDEMIEAAKTLSQGFALVRADFYINKGRLLLGELSLNPVGGYTVFKPDEWNEKIGDWLELPDKATLTASS</sequence>
<reference evidence="2" key="1">
    <citation type="submission" date="2016-11" db="EMBL/GenBank/DDBJ databases">
        <authorList>
            <person name="Varghese N."/>
            <person name="Submissions S."/>
        </authorList>
    </citation>
    <scope>NUCLEOTIDE SEQUENCE [LARGE SCALE GENOMIC DNA]</scope>
    <source>
        <strain evidence="2">DSM 29327</strain>
    </source>
</reference>
<gene>
    <name evidence="1" type="ORF">SAMN05444414_103159</name>
</gene>